<accession>A0A7J5YD29</accession>
<dbReference type="AlphaFoldDB" id="A0A7J5YD29"/>
<evidence type="ECO:0000256" key="1">
    <source>
        <dbReference type="SAM" id="MobiDB-lite"/>
    </source>
</evidence>
<dbReference type="Proteomes" id="UP000518266">
    <property type="component" value="Unassembled WGS sequence"/>
</dbReference>
<protein>
    <submittedName>
        <fullName evidence="2">Uncharacterized protein</fullName>
    </submittedName>
</protein>
<name>A0A7J5YD29_DISMA</name>
<evidence type="ECO:0000313" key="2">
    <source>
        <dbReference type="EMBL" id="KAF3847364.1"/>
    </source>
</evidence>
<reference evidence="2 3" key="1">
    <citation type="submission" date="2020-03" db="EMBL/GenBank/DDBJ databases">
        <title>Dissostichus mawsoni Genome sequencing and assembly.</title>
        <authorList>
            <person name="Park H."/>
        </authorList>
    </citation>
    <scope>NUCLEOTIDE SEQUENCE [LARGE SCALE GENOMIC DNA]</scope>
    <source>
        <strain evidence="2">DM0001</strain>
        <tissue evidence="2">Muscle</tissue>
    </source>
</reference>
<sequence length="135" mass="13915">MFLSSVGSVLLSLRGRLPKRYFLHKCNSVFRGPKQSNGSRIASDPPASPSLPPGSPCPTARVGLLTRVFPPSASCCGPCQVSSGEGRSAAGQEELREESCSPASCCPNMGASLCHLANQTAGCVPPKDAMVPGQA</sequence>
<comment type="caution">
    <text evidence="2">The sequence shown here is derived from an EMBL/GenBank/DDBJ whole genome shotgun (WGS) entry which is preliminary data.</text>
</comment>
<organism evidence="2 3">
    <name type="scientific">Dissostichus mawsoni</name>
    <name type="common">Antarctic cod</name>
    <dbReference type="NCBI Taxonomy" id="36200"/>
    <lineage>
        <taxon>Eukaryota</taxon>
        <taxon>Metazoa</taxon>
        <taxon>Chordata</taxon>
        <taxon>Craniata</taxon>
        <taxon>Vertebrata</taxon>
        <taxon>Euteleostomi</taxon>
        <taxon>Actinopterygii</taxon>
        <taxon>Neopterygii</taxon>
        <taxon>Teleostei</taxon>
        <taxon>Neoteleostei</taxon>
        <taxon>Acanthomorphata</taxon>
        <taxon>Eupercaria</taxon>
        <taxon>Perciformes</taxon>
        <taxon>Notothenioidei</taxon>
        <taxon>Nototheniidae</taxon>
        <taxon>Dissostichus</taxon>
    </lineage>
</organism>
<proteinExistence type="predicted"/>
<keyword evidence="3" id="KW-1185">Reference proteome</keyword>
<evidence type="ECO:0000313" key="3">
    <source>
        <dbReference type="Proteomes" id="UP000518266"/>
    </source>
</evidence>
<feature type="region of interest" description="Disordered" evidence="1">
    <location>
        <begin position="32"/>
        <end position="56"/>
    </location>
</feature>
<gene>
    <name evidence="2" type="ORF">F7725_020392</name>
</gene>
<feature type="compositionally biased region" description="Pro residues" evidence="1">
    <location>
        <begin position="46"/>
        <end position="56"/>
    </location>
</feature>
<dbReference type="EMBL" id="JAAKFY010000013">
    <property type="protein sequence ID" value="KAF3847364.1"/>
    <property type="molecule type" value="Genomic_DNA"/>
</dbReference>